<feature type="non-terminal residue" evidence="2">
    <location>
        <position position="117"/>
    </location>
</feature>
<keyword evidence="2" id="KW-0808">Transferase</keyword>
<proteinExistence type="predicted"/>
<name>A0A3B0R159_9ZZZZ</name>
<reference evidence="2" key="1">
    <citation type="submission" date="2018-06" db="EMBL/GenBank/DDBJ databases">
        <authorList>
            <person name="Zhirakovskaya E."/>
        </authorList>
    </citation>
    <scope>NUCLEOTIDE SEQUENCE</scope>
</reference>
<dbReference type="EMBL" id="UOEE01000032">
    <property type="protein sequence ID" value="VAV87234.1"/>
    <property type="molecule type" value="Genomic_DNA"/>
</dbReference>
<accession>A0A3B0R159</accession>
<sequence>MLKLYIGNKNYSSWSMRPWLVLKKAELPFEEQLILLDIPGFKDKLLALSAAGTVPVLQVDGQNIPDSLAISEWAAKCVPNLWPKDATDKKMAQAFCKQMQDDFGEFRDAAPMNLRRR</sequence>
<dbReference type="EC" id="2.5.1.18" evidence="2"/>
<dbReference type="Gene3D" id="1.20.1050.10">
    <property type="match status" value="1"/>
</dbReference>
<dbReference type="InterPro" id="IPR004045">
    <property type="entry name" value="Glutathione_S-Trfase_N"/>
</dbReference>
<dbReference type="SUPFAM" id="SSF52833">
    <property type="entry name" value="Thioredoxin-like"/>
    <property type="match status" value="1"/>
</dbReference>
<evidence type="ECO:0000259" key="1">
    <source>
        <dbReference type="PROSITE" id="PS50404"/>
    </source>
</evidence>
<dbReference type="GO" id="GO:0004364">
    <property type="term" value="F:glutathione transferase activity"/>
    <property type="evidence" value="ECO:0007669"/>
    <property type="project" value="UniProtKB-EC"/>
</dbReference>
<dbReference type="InterPro" id="IPR036249">
    <property type="entry name" value="Thioredoxin-like_sf"/>
</dbReference>
<evidence type="ECO:0000313" key="2">
    <source>
        <dbReference type="EMBL" id="VAV87234.1"/>
    </source>
</evidence>
<gene>
    <name evidence="2" type="ORF">MNBD_ALPHA06-2144</name>
</gene>
<dbReference type="PROSITE" id="PS50404">
    <property type="entry name" value="GST_NTER"/>
    <property type="match status" value="1"/>
</dbReference>
<dbReference type="CDD" id="cd03043">
    <property type="entry name" value="GST_N_1"/>
    <property type="match status" value="1"/>
</dbReference>
<dbReference type="AlphaFoldDB" id="A0A3B0R159"/>
<dbReference type="Gene3D" id="3.40.30.10">
    <property type="entry name" value="Glutaredoxin"/>
    <property type="match status" value="1"/>
</dbReference>
<dbReference type="Pfam" id="PF13409">
    <property type="entry name" value="GST_N_2"/>
    <property type="match status" value="1"/>
</dbReference>
<protein>
    <submittedName>
        <fullName evidence="2">Glutathione S-transferase</fullName>
        <ecNumber evidence="2">2.5.1.18</ecNumber>
    </submittedName>
</protein>
<organism evidence="2">
    <name type="scientific">hydrothermal vent metagenome</name>
    <dbReference type="NCBI Taxonomy" id="652676"/>
    <lineage>
        <taxon>unclassified sequences</taxon>
        <taxon>metagenomes</taxon>
        <taxon>ecological metagenomes</taxon>
    </lineage>
</organism>
<feature type="domain" description="GST N-terminal" evidence="1">
    <location>
        <begin position="2"/>
        <end position="82"/>
    </location>
</feature>